<dbReference type="Proteomes" id="UP001372526">
    <property type="component" value="Unassembled WGS sequence"/>
</dbReference>
<feature type="domain" description="HTH merR-type" evidence="5">
    <location>
        <begin position="1"/>
        <end position="71"/>
    </location>
</feature>
<organism evidence="6 7">
    <name type="scientific">Bacillus bruguierae</name>
    <dbReference type="NCBI Taxonomy" id="3127667"/>
    <lineage>
        <taxon>Bacteria</taxon>
        <taxon>Bacillati</taxon>
        <taxon>Bacillota</taxon>
        <taxon>Bacilli</taxon>
        <taxon>Bacillales</taxon>
        <taxon>Bacillaceae</taxon>
        <taxon>Bacillus</taxon>
    </lineage>
</organism>
<name>A0ABU8FJJ4_9BACI</name>
<dbReference type="InterPro" id="IPR011256">
    <property type="entry name" value="Reg_factor_effector_dom_sf"/>
</dbReference>
<dbReference type="InterPro" id="IPR009061">
    <property type="entry name" value="DNA-bd_dom_put_sf"/>
</dbReference>
<dbReference type="PANTHER" id="PTHR30204">
    <property type="entry name" value="REDOX-CYCLING DRUG-SENSING TRANSCRIPTIONAL ACTIVATOR SOXR"/>
    <property type="match status" value="1"/>
</dbReference>
<dbReference type="SMART" id="SM00871">
    <property type="entry name" value="AraC_E_bind"/>
    <property type="match status" value="1"/>
</dbReference>
<evidence type="ECO:0000256" key="4">
    <source>
        <dbReference type="ARBA" id="ARBA00023163"/>
    </source>
</evidence>
<dbReference type="EMBL" id="JBAWSX010000010">
    <property type="protein sequence ID" value="MEI4802857.1"/>
    <property type="molecule type" value="Genomic_DNA"/>
</dbReference>
<proteinExistence type="predicted"/>
<dbReference type="InterPro" id="IPR010499">
    <property type="entry name" value="AraC_E-bd"/>
</dbReference>
<gene>
    <name evidence="6" type="ORF">WAZ07_16375</name>
</gene>
<dbReference type="InterPro" id="IPR000551">
    <property type="entry name" value="MerR-type_HTH_dom"/>
</dbReference>
<keyword evidence="4" id="KW-0804">Transcription</keyword>
<dbReference type="SUPFAM" id="SSF46955">
    <property type="entry name" value="Putative DNA-binding domain"/>
    <property type="match status" value="1"/>
</dbReference>
<dbReference type="PANTHER" id="PTHR30204:SF69">
    <property type="entry name" value="MERR-FAMILY TRANSCRIPTIONAL REGULATOR"/>
    <property type="match status" value="1"/>
</dbReference>
<keyword evidence="2" id="KW-0805">Transcription regulation</keyword>
<evidence type="ECO:0000256" key="1">
    <source>
        <dbReference type="ARBA" id="ARBA00022491"/>
    </source>
</evidence>
<evidence type="ECO:0000313" key="6">
    <source>
        <dbReference type="EMBL" id="MEI4802857.1"/>
    </source>
</evidence>
<keyword evidence="7" id="KW-1185">Reference proteome</keyword>
<dbReference type="SMART" id="SM00422">
    <property type="entry name" value="HTH_MERR"/>
    <property type="match status" value="1"/>
</dbReference>
<dbReference type="Gene3D" id="1.10.1660.10">
    <property type="match status" value="1"/>
</dbReference>
<dbReference type="InterPro" id="IPR047057">
    <property type="entry name" value="MerR_fam"/>
</dbReference>
<reference evidence="6 7" key="1">
    <citation type="submission" date="2024-01" db="EMBL/GenBank/DDBJ databases">
        <title>Seven novel Bacillus-like species.</title>
        <authorList>
            <person name="Liu G."/>
        </authorList>
    </citation>
    <scope>NUCLEOTIDE SEQUENCE [LARGE SCALE GENOMIC DNA]</scope>
    <source>
        <strain evidence="6 7">FJAT-51639</strain>
    </source>
</reference>
<evidence type="ECO:0000256" key="3">
    <source>
        <dbReference type="ARBA" id="ARBA00023125"/>
    </source>
</evidence>
<accession>A0ABU8FJJ4</accession>
<comment type="caution">
    <text evidence="6">The sequence shown here is derived from an EMBL/GenBank/DDBJ whole genome shotgun (WGS) entry which is preliminary data.</text>
</comment>
<dbReference type="PROSITE" id="PS50937">
    <property type="entry name" value="HTH_MERR_2"/>
    <property type="match status" value="1"/>
</dbReference>
<dbReference type="Pfam" id="PF13411">
    <property type="entry name" value="MerR_1"/>
    <property type="match status" value="1"/>
</dbReference>
<protein>
    <submittedName>
        <fullName evidence="6">MerR family transcriptional regulator</fullName>
    </submittedName>
</protein>
<dbReference type="Gene3D" id="3.20.80.10">
    <property type="entry name" value="Regulatory factor, effector binding domain"/>
    <property type="match status" value="1"/>
</dbReference>
<sequence>MYSIGKFSKICNVPVKTLRYYDDIGLLTPSYIDPVTNYRYYDYEKIQVMKKIMLLKSFQCSLSTIKELIESASRLQWTSVLEHKICDLEYQKEQISKQIEEMKMLKMQIEKETSIIPGPVLSSCYIENRKEITVYAIRKRIKIKFIDQLVKNLFDRVYAFNLVVNGKLMSIFHERDLNQKEADVELLLPVNDTNKIDGCKILASGIYACTTVKGPYSELDVGYKVLESWIREQNLTQIGKGIEIYEKGLVPSNFNIRDIRPDLNRHPSEFITKICIPVNKN</sequence>
<evidence type="ECO:0000259" key="5">
    <source>
        <dbReference type="PROSITE" id="PS50937"/>
    </source>
</evidence>
<dbReference type="RefSeq" id="WP_336473308.1">
    <property type="nucleotide sequence ID" value="NZ_JBAWSX010000010.1"/>
</dbReference>
<keyword evidence="1" id="KW-0678">Repressor</keyword>
<keyword evidence="3" id="KW-0238">DNA-binding</keyword>
<evidence type="ECO:0000256" key="2">
    <source>
        <dbReference type="ARBA" id="ARBA00023015"/>
    </source>
</evidence>
<evidence type="ECO:0000313" key="7">
    <source>
        <dbReference type="Proteomes" id="UP001372526"/>
    </source>
</evidence>
<dbReference type="SUPFAM" id="SSF55136">
    <property type="entry name" value="Probable bacterial effector-binding domain"/>
    <property type="match status" value="1"/>
</dbReference>